<feature type="transmembrane region" description="Helical" evidence="7">
    <location>
        <begin position="251"/>
        <end position="275"/>
    </location>
</feature>
<dbReference type="AlphaFoldDB" id="A0A9Q0RZW7"/>
<evidence type="ECO:0000256" key="7">
    <source>
        <dbReference type="SAM" id="Phobius"/>
    </source>
</evidence>
<dbReference type="InterPro" id="IPR011657">
    <property type="entry name" value="CNT_C_dom"/>
</dbReference>
<dbReference type="InterPro" id="IPR002668">
    <property type="entry name" value="CNT_N_dom"/>
</dbReference>
<evidence type="ECO:0000256" key="2">
    <source>
        <dbReference type="ARBA" id="ARBA00009033"/>
    </source>
</evidence>
<keyword evidence="5 7" id="KW-1133">Transmembrane helix</keyword>
<evidence type="ECO:0000256" key="4">
    <source>
        <dbReference type="ARBA" id="ARBA00022692"/>
    </source>
</evidence>
<accession>A0A9Q0RZW7</accession>
<protein>
    <submittedName>
        <fullName evidence="11">Solute carrier family 28 member 3</fullName>
    </submittedName>
</protein>
<evidence type="ECO:0000256" key="6">
    <source>
        <dbReference type="ARBA" id="ARBA00023136"/>
    </source>
</evidence>
<feature type="domain" description="Nucleoside transporter/FeoB GTPase Gate" evidence="10">
    <location>
        <begin position="256"/>
        <end position="354"/>
    </location>
</feature>
<dbReference type="Pfam" id="PF07662">
    <property type="entry name" value="Nucleos_tra2_C"/>
    <property type="match status" value="1"/>
</dbReference>
<feature type="transmembrane region" description="Helical" evidence="7">
    <location>
        <begin position="546"/>
        <end position="569"/>
    </location>
</feature>
<feature type="transmembrane region" description="Helical" evidence="7">
    <location>
        <begin position="166"/>
        <end position="185"/>
    </location>
</feature>
<evidence type="ECO:0000313" key="11">
    <source>
        <dbReference type="EMBL" id="KAJ6639062.1"/>
    </source>
</evidence>
<dbReference type="OrthoDB" id="6075923at2759"/>
<feature type="transmembrane region" description="Helical" evidence="7">
    <location>
        <begin position="330"/>
        <end position="350"/>
    </location>
</feature>
<keyword evidence="4 7" id="KW-0812">Transmembrane</keyword>
<evidence type="ECO:0000259" key="8">
    <source>
        <dbReference type="Pfam" id="PF01773"/>
    </source>
</evidence>
<evidence type="ECO:0000256" key="5">
    <source>
        <dbReference type="ARBA" id="ARBA00022989"/>
    </source>
</evidence>
<feature type="transmembrane region" description="Helical" evidence="7">
    <location>
        <begin position="448"/>
        <end position="466"/>
    </location>
</feature>
<keyword evidence="6 7" id="KW-0472">Membrane</keyword>
<evidence type="ECO:0000259" key="9">
    <source>
        <dbReference type="Pfam" id="PF07662"/>
    </source>
</evidence>
<evidence type="ECO:0000313" key="12">
    <source>
        <dbReference type="Proteomes" id="UP001151699"/>
    </source>
</evidence>
<feature type="domain" description="Concentrative nucleoside transporter C-terminal" evidence="9">
    <location>
        <begin position="358"/>
        <end position="566"/>
    </location>
</feature>
<keyword evidence="12" id="KW-1185">Reference proteome</keyword>
<reference evidence="11" key="1">
    <citation type="submission" date="2022-07" db="EMBL/GenBank/DDBJ databases">
        <authorList>
            <person name="Trinca V."/>
            <person name="Uliana J.V.C."/>
            <person name="Torres T.T."/>
            <person name="Ward R.J."/>
            <person name="Monesi N."/>
        </authorList>
    </citation>
    <scope>NUCLEOTIDE SEQUENCE</scope>
    <source>
        <strain evidence="11">HSMRA1968</strain>
        <tissue evidence="11">Whole embryos</tissue>
    </source>
</reference>
<dbReference type="InterPro" id="IPR008276">
    <property type="entry name" value="C_nuclsd_transpt"/>
</dbReference>
<dbReference type="PANTHER" id="PTHR10590">
    <property type="entry name" value="SODIUM/NUCLEOSIDE COTRANSPORTER"/>
    <property type="match status" value="1"/>
</dbReference>
<dbReference type="Pfam" id="PF01773">
    <property type="entry name" value="Nucleos_tra2_N"/>
    <property type="match status" value="1"/>
</dbReference>
<feature type="domain" description="Concentrative nucleoside transporter N-terminal" evidence="8">
    <location>
        <begin position="174"/>
        <end position="245"/>
    </location>
</feature>
<dbReference type="GO" id="GO:0005886">
    <property type="term" value="C:plasma membrane"/>
    <property type="evidence" value="ECO:0007669"/>
    <property type="project" value="UniProtKB-SubCell"/>
</dbReference>
<feature type="transmembrane region" description="Helical" evidence="7">
    <location>
        <begin position="97"/>
        <end position="116"/>
    </location>
</feature>
<feature type="transmembrane region" description="Helical" evidence="7">
    <location>
        <begin position="53"/>
        <end position="73"/>
    </location>
</feature>
<proteinExistence type="inferred from homology"/>
<comment type="caution">
    <text evidence="11">The sequence shown here is derived from an EMBL/GenBank/DDBJ whole genome shotgun (WGS) entry which is preliminary data.</text>
</comment>
<feature type="transmembrane region" description="Helical" evidence="7">
    <location>
        <begin position="197"/>
        <end position="216"/>
    </location>
</feature>
<feature type="transmembrane region" description="Helical" evidence="7">
    <location>
        <begin position="412"/>
        <end position="436"/>
    </location>
</feature>
<feature type="transmembrane region" description="Helical" evidence="7">
    <location>
        <begin position="510"/>
        <end position="534"/>
    </location>
</feature>
<keyword evidence="3" id="KW-1003">Cell membrane</keyword>
<dbReference type="Pfam" id="PF07670">
    <property type="entry name" value="Gate"/>
    <property type="match status" value="1"/>
</dbReference>
<gene>
    <name evidence="11" type="primary">SLC28A3_1</name>
    <name evidence="11" type="ORF">Bhyg_11801</name>
</gene>
<sequence>MSGVETVEEKKTEQVVEINEKTAEPTTPTRIKKILTTYENFKVNNEVLISRSYVILLNAVVVGYFAWATSFFIKTKNHCESNGCDVEFGGMQWCDGYGMLILLLAIIYLSYLYYVLKRFYGKYINETYLQPLKAKIFARKITRIVFGVVLLVAVVTFIVLDTSDARNRLQSLSGIVTFLIIGYVFSKSPTKVKLRPVALGFTFQFVLGLFCLRWSVGRSIFKCIGDKVSTFLSFTNFGSSFVYGNDLVIEWGVFAFSALPVIFFFSFVTSILFYLGAIQWVLKKMGWLIQSTLGVTACESLVCAANIFVGNAEACLIIKSYIKFLTHSEIHLLMASGFATVAGSVLAAYIRFGAEPAHLIASTVMAAPGAVCFAKLFYPETEGSQTTAENIELQKSTDSNILDAASNGAGTAISIVMGIIANIVAFVAFVAFLNAIVSWLGSLIGYDFLTFEWIFAKIFIPVAWIIGIEWNDCEKVAEVIASKTIINEFVAYERLGVLKGTGQISLRSSAITTFAICGFANPSSLGILIGALSTMSPESRHKITAVAFRAFISGSIICFMTASIAGLLITDADFILGE</sequence>
<dbReference type="InterPro" id="IPR011642">
    <property type="entry name" value="Gate_dom"/>
</dbReference>
<name>A0A9Q0RZW7_9DIPT</name>
<feature type="transmembrane region" description="Helical" evidence="7">
    <location>
        <begin position="141"/>
        <end position="160"/>
    </location>
</feature>
<feature type="transmembrane region" description="Helical" evidence="7">
    <location>
        <begin position="287"/>
        <end position="310"/>
    </location>
</feature>
<dbReference type="EMBL" id="WJQU01000003">
    <property type="protein sequence ID" value="KAJ6639062.1"/>
    <property type="molecule type" value="Genomic_DNA"/>
</dbReference>
<comment type="subcellular location">
    <subcellularLocation>
        <location evidence="1">Cell membrane</location>
        <topology evidence="1">Multi-pass membrane protein</topology>
    </subcellularLocation>
</comment>
<dbReference type="Proteomes" id="UP001151699">
    <property type="component" value="Chromosome X"/>
</dbReference>
<evidence type="ECO:0000256" key="3">
    <source>
        <dbReference type="ARBA" id="ARBA00022475"/>
    </source>
</evidence>
<evidence type="ECO:0000259" key="10">
    <source>
        <dbReference type="Pfam" id="PF07670"/>
    </source>
</evidence>
<evidence type="ECO:0000256" key="1">
    <source>
        <dbReference type="ARBA" id="ARBA00004651"/>
    </source>
</evidence>
<dbReference type="GO" id="GO:0005415">
    <property type="term" value="F:nucleoside:sodium symporter activity"/>
    <property type="evidence" value="ECO:0007669"/>
    <property type="project" value="TreeGrafter"/>
</dbReference>
<comment type="similarity">
    <text evidence="2">Belongs to the concentrative nucleoside transporter (CNT) (TC 2.A.41) family.</text>
</comment>
<organism evidence="11 12">
    <name type="scientific">Pseudolycoriella hygida</name>
    <dbReference type="NCBI Taxonomy" id="35572"/>
    <lineage>
        <taxon>Eukaryota</taxon>
        <taxon>Metazoa</taxon>
        <taxon>Ecdysozoa</taxon>
        <taxon>Arthropoda</taxon>
        <taxon>Hexapoda</taxon>
        <taxon>Insecta</taxon>
        <taxon>Pterygota</taxon>
        <taxon>Neoptera</taxon>
        <taxon>Endopterygota</taxon>
        <taxon>Diptera</taxon>
        <taxon>Nematocera</taxon>
        <taxon>Sciaroidea</taxon>
        <taxon>Sciaridae</taxon>
        <taxon>Pseudolycoriella</taxon>
    </lineage>
</organism>
<dbReference type="PANTHER" id="PTHR10590:SF4">
    <property type="entry name" value="SOLUTE CARRIER FAMILY 28 MEMBER 3"/>
    <property type="match status" value="1"/>
</dbReference>